<evidence type="ECO:0000256" key="4">
    <source>
        <dbReference type="ARBA" id="ARBA00022827"/>
    </source>
</evidence>
<comment type="similarity">
    <text evidence="2 6">Belongs to the GMC oxidoreductase family.</text>
</comment>
<evidence type="ECO:0000313" key="10">
    <source>
        <dbReference type="Proteomes" id="UP001196509"/>
    </source>
</evidence>
<evidence type="ECO:0000256" key="5">
    <source>
        <dbReference type="PIRSR" id="PIRSR000137-2"/>
    </source>
</evidence>
<accession>A0AAE3D1D1</accession>
<feature type="domain" description="Glucose-methanol-choline oxidoreductase N-terminal" evidence="8">
    <location>
        <begin position="248"/>
        <end position="262"/>
    </location>
</feature>
<dbReference type="Pfam" id="PF00732">
    <property type="entry name" value="GMC_oxred_N"/>
    <property type="match status" value="1"/>
</dbReference>
<dbReference type="PROSITE" id="PS00623">
    <property type="entry name" value="GMC_OXRED_1"/>
    <property type="match status" value="1"/>
</dbReference>
<proteinExistence type="inferred from homology"/>
<evidence type="ECO:0000259" key="7">
    <source>
        <dbReference type="PROSITE" id="PS00623"/>
    </source>
</evidence>
<keyword evidence="4 5" id="KW-0274">FAD</keyword>
<evidence type="ECO:0000256" key="6">
    <source>
        <dbReference type="RuleBase" id="RU003968"/>
    </source>
</evidence>
<keyword evidence="10" id="KW-1185">Reference proteome</keyword>
<dbReference type="InterPro" id="IPR036188">
    <property type="entry name" value="FAD/NAD-bd_sf"/>
</dbReference>
<dbReference type="PANTHER" id="PTHR11552:SF147">
    <property type="entry name" value="CHOLINE DEHYDROGENASE, MITOCHONDRIAL"/>
    <property type="match status" value="1"/>
</dbReference>
<dbReference type="PROSITE" id="PS00624">
    <property type="entry name" value="GMC_OXRED_2"/>
    <property type="match status" value="1"/>
</dbReference>
<reference evidence="9" key="1">
    <citation type="submission" date="2021-08" db="EMBL/GenBank/DDBJ databases">
        <title>Hoeflea bacterium WL0058 sp. nov., isolated from the sediment.</title>
        <authorList>
            <person name="Wang L."/>
            <person name="Zhang D."/>
        </authorList>
    </citation>
    <scope>NUCLEOTIDE SEQUENCE</scope>
    <source>
        <strain evidence="9">WL0058</strain>
    </source>
</reference>
<protein>
    <submittedName>
        <fullName evidence="9">GMC family oxidoreductase N-terminal domain-containing protein</fullName>
    </submittedName>
</protein>
<dbReference type="InterPro" id="IPR012132">
    <property type="entry name" value="GMC_OxRdtase"/>
</dbReference>
<dbReference type="AlphaFoldDB" id="A0AAE3D1D1"/>
<organism evidence="9 10">
    <name type="scientific">Flavimaribacter sediminis</name>
    <dbReference type="NCBI Taxonomy" id="2865987"/>
    <lineage>
        <taxon>Bacteria</taxon>
        <taxon>Pseudomonadati</taxon>
        <taxon>Pseudomonadota</taxon>
        <taxon>Alphaproteobacteria</taxon>
        <taxon>Hyphomicrobiales</taxon>
        <taxon>Rhizobiaceae</taxon>
        <taxon>Flavimaribacter</taxon>
    </lineage>
</organism>
<name>A0AAE3D1D1_9HYPH</name>
<dbReference type="Pfam" id="PF05199">
    <property type="entry name" value="GMC_oxred_C"/>
    <property type="match status" value="1"/>
</dbReference>
<dbReference type="Gene3D" id="3.50.50.60">
    <property type="entry name" value="FAD/NAD(P)-binding domain"/>
    <property type="match status" value="1"/>
</dbReference>
<dbReference type="Proteomes" id="UP001196509">
    <property type="component" value="Unassembled WGS sequence"/>
</dbReference>
<evidence type="ECO:0000259" key="8">
    <source>
        <dbReference type="PROSITE" id="PS00624"/>
    </source>
</evidence>
<dbReference type="GO" id="GO:0050660">
    <property type="term" value="F:flavin adenine dinucleotide binding"/>
    <property type="evidence" value="ECO:0007669"/>
    <property type="project" value="InterPro"/>
</dbReference>
<evidence type="ECO:0000313" key="9">
    <source>
        <dbReference type="EMBL" id="MBW8638709.1"/>
    </source>
</evidence>
<evidence type="ECO:0000256" key="2">
    <source>
        <dbReference type="ARBA" id="ARBA00010790"/>
    </source>
</evidence>
<evidence type="ECO:0000256" key="3">
    <source>
        <dbReference type="ARBA" id="ARBA00022630"/>
    </source>
</evidence>
<dbReference type="RefSeq" id="WP_220229444.1">
    <property type="nucleotide sequence ID" value="NZ_JAICBX010000003.1"/>
</dbReference>
<dbReference type="PIRSF" id="PIRSF000137">
    <property type="entry name" value="Alcohol_oxidase"/>
    <property type="match status" value="1"/>
</dbReference>
<dbReference type="InterPro" id="IPR000172">
    <property type="entry name" value="GMC_OxRdtase_N"/>
</dbReference>
<dbReference type="InterPro" id="IPR007867">
    <property type="entry name" value="GMC_OxRtase_C"/>
</dbReference>
<dbReference type="PANTHER" id="PTHR11552">
    <property type="entry name" value="GLUCOSE-METHANOL-CHOLINE GMC OXIDOREDUCTASE"/>
    <property type="match status" value="1"/>
</dbReference>
<gene>
    <name evidence="9" type="ORF">K1W69_16045</name>
</gene>
<dbReference type="SUPFAM" id="SSF54373">
    <property type="entry name" value="FAD-linked reductases, C-terminal domain"/>
    <property type="match status" value="1"/>
</dbReference>
<feature type="domain" description="Glucose-methanol-choline oxidoreductase N-terminal" evidence="7">
    <location>
        <begin position="75"/>
        <end position="98"/>
    </location>
</feature>
<sequence length="522" mass="56179">MIVGGGSAGCVLANRLTQCGRYSVILLEAGSGRRPVMTQIPLGVGRLWNNPQYGWGYRSAPEPGLRGRQLELPRGRLLGGSGAINAMNFVRGAAADFDAWHALGLPGWSSRDMAASFRAVERVSGALAGPHRGDSGPIEVNETTVQDPLIDIWISVLKAQGHAYIPDYNAEFSAGVGRAQFNIARGRRCDPRSAYLDPALRRRNLTVLSGHHVARIAVSQGQASHVIVRHGLATLRIVARREIILSAGTFGSPHLLHLSGIGPGTVLKAAGIEPVAFNDGVGRNLWEHPRVAIEFRRPPSYMHHLLRWDRLVLRLMQALALRSGPVTWPLAAAHLFLKTSPERISPDVQVLLRLFDPSLQPWLLHPPAGDRWGMVVCLVQPDSRGRVQAVSDDPMKAPKITTGILSNAVDVARLIGACRELRQAMDTPELAQWTREEVTPGAGLSSEADWENFVRDTADTIFHPGGSCAMGAVVDHRLMVHGLSGLRVADASVMPLPVSGNIHAAVLAVAEKAATMILSAAG</sequence>
<dbReference type="Gene3D" id="3.30.560.10">
    <property type="entry name" value="Glucose Oxidase, domain 3"/>
    <property type="match status" value="1"/>
</dbReference>
<comment type="caution">
    <text evidence="9">The sequence shown here is derived from an EMBL/GenBank/DDBJ whole genome shotgun (WGS) entry which is preliminary data.</text>
</comment>
<keyword evidence="3 6" id="KW-0285">Flavoprotein</keyword>
<feature type="binding site" evidence="5">
    <location>
        <position position="213"/>
    </location>
    <ligand>
        <name>FAD</name>
        <dbReference type="ChEBI" id="CHEBI:57692"/>
    </ligand>
</feature>
<dbReference type="SUPFAM" id="SSF51905">
    <property type="entry name" value="FAD/NAD(P)-binding domain"/>
    <property type="match status" value="1"/>
</dbReference>
<dbReference type="EMBL" id="JAICBX010000003">
    <property type="protein sequence ID" value="MBW8638709.1"/>
    <property type="molecule type" value="Genomic_DNA"/>
</dbReference>
<evidence type="ECO:0000256" key="1">
    <source>
        <dbReference type="ARBA" id="ARBA00001974"/>
    </source>
</evidence>
<comment type="cofactor">
    <cofactor evidence="1 5">
        <name>FAD</name>
        <dbReference type="ChEBI" id="CHEBI:57692"/>
    </cofactor>
</comment>
<dbReference type="GO" id="GO:0016614">
    <property type="term" value="F:oxidoreductase activity, acting on CH-OH group of donors"/>
    <property type="evidence" value="ECO:0007669"/>
    <property type="project" value="InterPro"/>
</dbReference>